<keyword evidence="3" id="KW-0963">Cytoplasm</keyword>
<evidence type="ECO:0000256" key="1">
    <source>
        <dbReference type="ARBA" id="ARBA00004496"/>
    </source>
</evidence>
<reference evidence="10" key="1">
    <citation type="submission" date="2016-04" db="UniProtKB">
        <authorList>
            <consortium name="WormBaseParasite"/>
        </authorList>
    </citation>
    <scope>IDENTIFICATION</scope>
</reference>
<evidence type="ECO:0000313" key="9">
    <source>
        <dbReference type="Proteomes" id="UP000278627"/>
    </source>
</evidence>
<feature type="region of interest" description="Disordered" evidence="6">
    <location>
        <begin position="42"/>
        <end position="72"/>
    </location>
</feature>
<evidence type="ECO:0000256" key="6">
    <source>
        <dbReference type="SAM" id="MobiDB-lite"/>
    </source>
</evidence>
<dbReference type="GO" id="GO:0005737">
    <property type="term" value="C:cytoplasm"/>
    <property type="evidence" value="ECO:0007669"/>
    <property type="project" value="UniProtKB-SubCell"/>
</dbReference>
<dbReference type="PANTHER" id="PTHR47695:SF3">
    <property type="entry name" value="PID DOMAIN-CONTAINING PROTEIN"/>
    <property type="match status" value="1"/>
</dbReference>
<dbReference type="AlphaFoldDB" id="A0A0N4SXL3"/>
<feature type="compositionally biased region" description="Polar residues" evidence="6">
    <location>
        <begin position="42"/>
        <end position="51"/>
    </location>
</feature>
<dbReference type="InterPro" id="IPR011993">
    <property type="entry name" value="PH-like_dom_sf"/>
</dbReference>
<organism evidence="10">
    <name type="scientific">Brugia pahangi</name>
    <name type="common">Filarial nematode worm</name>
    <dbReference type="NCBI Taxonomy" id="6280"/>
    <lineage>
        <taxon>Eukaryota</taxon>
        <taxon>Metazoa</taxon>
        <taxon>Ecdysozoa</taxon>
        <taxon>Nematoda</taxon>
        <taxon>Chromadorea</taxon>
        <taxon>Rhabditida</taxon>
        <taxon>Spirurina</taxon>
        <taxon>Spiruromorpha</taxon>
        <taxon>Filarioidea</taxon>
        <taxon>Onchocercidae</taxon>
        <taxon>Brugia</taxon>
    </lineage>
</organism>
<comment type="subcellular location">
    <subcellularLocation>
        <location evidence="1">Cytoplasm</location>
    </subcellularLocation>
</comment>
<evidence type="ECO:0000256" key="5">
    <source>
        <dbReference type="ARBA" id="ARBA00022782"/>
    </source>
</evidence>
<dbReference type="Gene3D" id="2.30.29.30">
    <property type="entry name" value="Pleckstrin-homology domain (PH domain)/Phosphotyrosine-binding domain (PTB)"/>
    <property type="match status" value="1"/>
</dbReference>
<reference evidence="8 9" key="2">
    <citation type="submission" date="2018-11" db="EMBL/GenBank/DDBJ databases">
        <authorList>
            <consortium name="Pathogen Informatics"/>
        </authorList>
    </citation>
    <scope>NUCLEOTIDE SEQUENCE [LARGE SCALE GENOMIC DNA]</scope>
</reference>
<gene>
    <name evidence="8" type="ORF">BPAG_LOCUS425</name>
</gene>
<dbReference type="PANTHER" id="PTHR47695">
    <property type="entry name" value="PID DOMAIN-CONTAINING PROTEIN"/>
    <property type="match status" value="1"/>
</dbReference>
<dbReference type="PROSITE" id="PS01179">
    <property type="entry name" value="PID"/>
    <property type="match status" value="1"/>
</dbReference>
<feature type="domain" description="PID" evidence="7">
    <location>
        <begin position="151"/>
        <end position="277"/>
    </location>
</feature>
<feature type="region of interest" description="Disordered" evidence="6">
    <location>
        <begin position="100"/>
        <end position="124"/>
    </location>
</feature>
<dbReference type="InterPro" id="IPR048561">
    <property type="entry name" value="Dab_PTB"/>
</dbReference>
<dbReference type="Proteomes" id="UP000278627">
    <property type="component" value="Unassembled WGS sequence"/>
</dbReference>
<keyword evidence="9" id="KW-1185">Reference proteome</keyword>
<dbReference type="EMBL" id="UZAD01000018">
    <property type="protein sequence ID" value="VDN81611.1"/>
    <property type="molecule type" value="Genomic_DNA"/>
</dbReference>
<keyword evidence="4" id="KW-0597">Phosphoprotein</keyword>
<keyword evidence="5" id="KW-0221">Differentiation</keyword>
<dbReference type="WBParaSite" id="BPAG_0000042401-mRNA-1">
    <property type="protein sequence ID" value="BPAG_0000042401-mRNA-1"/>
    <property type="gene ID" value="BPAG_0000042401"/>
</dbReference>
<accession>A0A0N4SXL3</accession>
<dbReference type="SMART" id="SM00462">
    <property type="entry name" value="PTB"/>
    <property type="match status" value="1"/>
</dbReference>
<dbReference type="InterPro" id="IPR006020">
    <property type="entry name" value="PTB/PI_dom"/>
</dbReference>
<evidence type="ECO:0000313" key="8">
    <source>
        <dbReference type="EMBL" id="VDN81611.1"/>
    </source>
</evidence>
<keyword evidence="2" id="KW-0217">Developmental protein</keyword>
<sequence>MNDSGKINSQWTERKDLFKYGSKFKKRSESVKSGRDTVTLSLQTFRENTGTQREREKKRRKDAMVGFQQQRRLREEQLGVEEGVQDGTMASGVGNTAAAVAGAPGHQQQQQQHGSSSSGRANSPRARLAMLKRSSTKCKALSSNDPFRFQGNGIDFKGKLIGVRDVDEARGDAMCAEAMRLAKAAVKSAGHHKQRIILNISIEGLKVKDEKTQTVLHNFPVSRISFIARDTTDARAFGFIYSCSDNKYKFYGIKTTQTADRAVLSIRDMFQIVFEMKKAHLAEVKQKQEEQQKRESKTVDGVKIDNGVAVADLLDLESELHNIEQGYNQLQNIPTFAEDSWPTNDVFTDLQPSTPFFSPSTGIVAPLPPPPVSSFALKNSSDPFDDSFNPRSLPIIRPLGNIPLNASDTQQSSSPSAQPLTTLLSYPDAFTSSANGRSVAFSETNPFASSVQSTTVARIELDPFDTHQAQQVLKSSTSYHLPMAVSWSINENTIPPTGTDSRMLSKWTEKKRVSTLEEAFNKLVDMDTLVSSSELKKNPFSELVIPPKKVSMDAMTANVTITGATAVMTGSPRAPCIPTRSAPLIISTTSNNDPFNDDKLILIVNPYKAVRGLRYMF</sequence>
<protein>
    <submittedName>
        <fullName evidence="10">PID domain-containing protein</fullName>
    </submittedName>
</protein>
<evidence type="ECO:0000313" key="10">
    <source>
        <dbReference type="WBParaSite" id="BPAG_0000042401-mRNA-1"/>
    </source>
</evidence>
<name>A0A0N4SXL3_BRUPA</name>
<evidence type="ECO:0000259" key="7">
    <source>
        <dbReference type="PROSITE" id="PS01179"/>
    </source>
</evidence>
<dbReference type="Pfam" id="PF00640">
    <property type="entry name" value="PID"/>
    <property type="match status" value="1"/>
</dbReference>
<dbReference type="GO" id="GO:0030154">
    <property type="term" value="P:cell differentiation"/>
    <property type="evidence" value="ECO:0007669"/>
    <property type="project" value="UniProtKB-KW"/>
</dbReference>
<evidence type="ECO:0000256" key="2">
    <source>
        <dbReference type="ARBA" id="ARBA00022473"/>
    </source>
</evidence>
<feature type="compositionally biased region" description="Low complexity" evidence="6">
    <location>
        <begin position="100"/>
        <end position="119"/>
    </location>
</feature>
<dbReference type="SUPFAM" id="SSF50729">
    <property type="entry name" value="PH domain-like"/>
    <property type="match status" value="1"/>
</dbReference>
<dbReference type="STRING" id="6280.A0A0N4SXL3"/>
<evidence type="ECO:0000256" key="3">
    <source>
        <dbReference type="ARBA" id="ARBA00022490"/>
    </source>
</evidence>
<proteinExistence type="predicted"/>
<dbReference type="CDD" id="cd01215">
    <property type="entry name" value="PTB_Dab"/>
    <property type="match status" value="1"/>
</dbReference>
<evidence type="ECO:0000256" key="4">
    <source>
        <dbReference type="ARBA" id="ARBA00022553"/>
    </source>
</evidence>